<feature type="domain" description="CUE" evidence="2">
    <location>
        <begin position="12"/>
        <end position="55"/>
    </location>
</feature>
<dbReference type="InterPro" id="IPR040192">
    <property type="entry name" value="CUEDC1"/>
</dbReference>
<dbReference type="GO" id="GO:0043130">
    <property type="term" value="F:ubiquitin binding"/>
    <property type="evidence" value="ECO:0007669"/>
    <property type="project" value="InterPro"/>
</dbReference>
<reference evidence="3" key="1">
    <citation type="submission" date="2023-06" db="EMBL/GenBank/DDBJ databases">
        <title>Genomic analysis of the entomopathogenic nematode Steinernema hermaphroditum.</title>
        <authorList>
            <person name="Schwarz E.M."/>
            <person name="Heppert J.K."/>
            <person name="Baniya A."/>
            <person name="Schwartz H.T."/>
            <person name="Tan C.-H."/>
            <person name="Antoshechkin I."/>
            <person name="Sternberg P.W."/>
            <person name="Goodrich-Blair H."/>
            <person name="Dillman A.R."/>
        </authorList>
    </citation>
    <scope>NUCLEOTIDE SEQUENCE</scope>
    <source>
        <strain evidence="3">PS9179</strain>
        <tissue evidence="3">Whole animal</tissue>
    </source>
</reference>
<protein>
    <recommendedName>
        <fullName evidence="2">CUE domain-containing protein</fullName>
    </recommendedName>
</protein>
<gene>
    <name evidence="3" type="ORF">QR680_015192</name>
</gene>
<feature type="region of interest" description="Disordered" evidence="1">
    <location>
        <begin position="107"/>
        <end position="133"/>
    </location>
</feature>
<dbReference type="PANTHER" id="PTHR13467">
    <property type="entry name" value="CUE DOMAIN CONTAINING PROTEIN 1"/>
    <property type="match status" value="1"/>
</dbReference>
<dbReference type="Gene3D" id="1.10.8.10">
    <property type="entry name" value="DNA helicase RuvA subunit, C-terminal domain"/>
    <property type="match status" value="1"/>
</dbReference>
<dbReference type="EMBL" id="JAUCMV010000002">
    <property type="protein sequence ID" value="KAK0421354.1"/>
    <property type="molecule type" value="Genomic_DNA"/>
</dbReference>
<evidence type="ECO:0000313" key="4">
    <source>
        <dbReference type="Proteomes" id="UP001175271"/>
    </source>
</evidence>
<evidence type="ECO:0000256" key="1">
    <source>
        <dbReference type="SAM" id="MobiDB-lite"/>
    </source>
</evidence>
<dbReference type="InterPro" id="IPR003892">
    <property type="entry name" value="CUE"/>
</dbReference>
<dbReference type="Proteomes" id="UP001175271">
    <property type="component" value="Unassembled WGS sequence"/>
</dbReference>
<dbReference type="Pfam" id="PF02845">
    <property type="entry name" value="CUE"/>
    <property type="match status" value="1"/>
</dbReference>
<dbReference type="SMART" id="SM00546">
    <property type="entry name" value="CUE"/>
    <property type="match status" value="1"/>
</dbReference>
<evidence type="ECO:0000259" key="2">
    <source>
        <dbReference type="PROSITE" id="PS51140"/>
    </source>
</evidence>
<dbReference type="AlphaFoldDB" id="A0AA39M5J9"/>
<dbReference type="PROSITE" id="PS51140">
    <property type="entry name" value="CUE"/>
    <property type="match status" value="1"/>
</dbReference>
<name>A0AA39M5J9_9BILA</name>
<keyword evidence="4" id="KW-1185">Reference proteome</keyword>
<dbReference type="InterPro" id="IPR009060">
    <property type="entry name" value="UBA-like_sf"/>
</dbReference>
<dbReference type="PANTHER" id="PTHR13467:SF3">
    <property type="entry name" value="CUE DOMAIN-CONTAINING PROTEIN 1"/>
    <property type="match status" value="1"/>
</dbReference>
<proteinExistence type="predicted"/>
<sequence length="232" mass="26864">MEPLSKDKNLLDFESAMAEFIVMFPSLRPAEIEAVLRRHDGDVAMTIDDLLRISEKEESSRKNSKSAEVDQCIDDEKIALMIQNREFLNYLQRDPEFISTFYRDNHSSYHQPRHRSRRALSSNSHVPSGPIVDFTDYSVPNGPVVEMPSTSNSWSQKLKNRFGKRSSVSYCEDLPDSEAYPHTVAAEYYPSDDETFARRLRNMSKASKEKFSQVAKRFSREKRLEAYPYTSK</sequence>
<accession>A0AA39M5J9</accession>
<dbReference type="SUPFAM" id="SSF46934">
    <property type="entry name" value="UBA-like"/>
    <property type="match status" value="1"/>
</dbReference>
<organism evidence="3 4">
    <name type="scientific">Steinernema hermaphroditum</name>
    <dbReference type="NCBI Taxonomy" id="289476"/>
    <lineage>
        <taxon>Eukaryota</taxon>
        <taxon>Metazoa</taxon>
        <taxon>Ecdysozoa</taxon>
        <taxon>Nematoda</taxon>
        <taxon>Chromadorea</taxon>
        <taxon>Rhabditida</taxon>
        <taxon>Tylenchina</taxon>
        <taxon>Panagrolaimomorpha</taxon>
        <taxon>Strongyloidoidea</taxon>
        <taxon>Steinernematidae</taxon>
        <taxon>Steinernema</taxon>
    </lineage>
</organism>
<evidence type="ECO:0000313" key="3">
    <source>
        <dbReference type="EMBL" id="KAK0421354.1"/>
    </source>
</evidence>
<comment type="caution">
    <text evidence="3">The sequence shown here is derived from an EMBL/GenBank/DDBJ whole genome shotgun (WGS) entry which is preliminary data.</text>
</comment>